<dbReference type="EMBL" id="GBBK01004487">
    <property type="protein sequence ID" value="JAC19995.1"/>
    <property type="molecule type" value="mRNA"/>
</dbReference>
<dbReference type="InterPro" id="IPR001163">
    <property type="entry name" value="Sm_dom_euk/arc"/>
</dbReference>
<dbReference type="InterPro" id="IPR010920">
    <property type="entry name" value="LSM_dom_sf"/>
</dbReference>
<reference evidence="11" key="1">
    <citation type="submission" date="2014-03" db="EMBL/GenBank/DDBJ databases">
        <title>The sialotranscriptome of Amblyomma triste, Amblyomma parvum and Amblyomma cajennense ticks, uncovered by 454-based RNA-seq.</title>
        <authorList>
            <person name="Garcia G.R."/>
            <person name="Gardinassi L.G."/>
            <person name="Ribeiro J.M."/>
            <person name="Anatriello E."/>
            <person name="Ferreira B.R."/>
            <person name="Moreira H.N."/>
            <person name="Mafra C."/>
            <person name="Olegario M.M."/>
            <person name="Szabo P.J."/>
            <person name="Miranda-Santos I.K."/>
            <person name="Maruyama S.R."/>
        </authorList>
    </citation>
    <scope>NUCLEOTIDE SEQUENCE</scope>
    <source>
        <strain evidence="11">Uberlandia</strain>
        <tissue evidence="11">Salivary glands</tissue>
    </source>
</reference>
<dbReference type="GO" id="GO:0071004">
    <property type="term" value="C:U2-type prespliceosome"/>
    <property type="evidence" value="ECO:0007669"/>
    <property type="project" value="TreeGrafter"/>
</dbReference>
<dbReference type="GO" id="GO:0005682">
    <property type="term" value="C:U5 snRNP"/>
    <property type="evidence" value="ECO:0007669"/>
    <property type="project" value="TreeGrafter"/>
</dbReference>
<dbReference type="PROSITE" id="PS52002">
    <property type="entry name" value="SM"/>
    <property type="match status" value="1"/>
</dbReference>
<dbReference type="GO" id="GO:0005689">
    <property type="term" value="C:U12-type spliceosomal complex"/>
    <property type="evidence" value="ECO:0007669"/>
    <property type="project" value="TreeGrafter"/>
</dbReference>
<dbReference type="FunFam" id="2.30.30.100:FF:000017">
    <property type="entry name" value="Small nuclear ribonucleoprotein G"/>
    <property type="match status" value="1"/>
</dbReference>
<dbReference type="PANTHER" id="PTHR10553:SF2">
    <property type="entry name" value="SMALL NUCLEAR RIBONUCLEOPROTEIN G"/>
    <property type="match status" value="1"/>
</dbReference>
<comment type="similarity">
    <text evidence="2 9">Belongs to the snRNP Sm proteins family.</text>
</comment>
<sequence>MSKAHPPELKKYMDKKLSLRLNGSRVITGILRGFDPFMNLVLDETVEETKGGEKHNIGMVVVRGNSIVLLESQDRIA</sequence>
<keyword evidence="5 9" id="KW-0694">RNA-binding</keyword>
<dbReference type="SUPFAM" id="SSF50182">
    <property type="entry name" value="Sm-like ribonucleoproteins"/>
    <property type="match status" value="1"/>
</dbReference>
<evidence type="ECO:0000256" key="9">
    <source>
        <dbReference type="RuleBase" id="RU365052"/>
    </source>
</evidence>
<dbReference type="GO" id="GO:0097526">
    <property type="term" value="C:spliceosomal tri-snRNP complex"/>
    <property type="evidence" value="ECO:0007669"/>
    <property type="project" value="TreeGrafter"/>
</dbReference>
<dbReference type="Pfam" id="PF01423">
    <property type="entry name" value="LSM"/>
    <property type="match status" value="1"/>
</dbReference>
<dbReference type="InterPro" id="IPR047575">
    <property type="entry name" value="Sm"/>
</dbReference>
<dbReference type="GO" id="GO:0071011">
    <property type="term" value="C:precatalytic spliceosome"/>
    <property type="evidence" value="ECO:0007669"/>
    <property type="project" value="TreeGrafter"/>
</dbReference>
<dbReference type="GO" id="GO:0005687">
    <property type="term" value="C:U4 snRNP"/>
    <property type="evidence" value="ECO:0007669"/>
    <property type="project" value="TreeGrafter"/>
</dbReference>
<dbReference type="Gene3D" id="2.30.30.100">
    <property type="match status" value="1"/>
</dbReference>
<dbReference type="GO" id="GO:0071013">
    <property type="term" value="C:catalytic step 2 spliceosome"/>
    <property type="evidence" value="ECO:0007669"/>
    <property type="project" value="TreeGrafter"/>
</dbReference>
<dbReference type="GO" id="GO:0005685">
    <property type="term" value="C:U1 snRNP"/>
    <property type="evidence" value="ECO:0007669"/>
    <property type="project" value="TreeGrafter"/>
</dbReference>
<keyword evidence="6 9" id="KW-0508">mRNA splicing</keyword>
<comment type="subcellular location">
    <subcellularLocation>
        <location evidence="1 9">Nucleus</location>
    </subcellularLocation>
</comment>
<accession>A0A023FFY1</accession>
<evidence type="ECO:0000256" key="2">
    <source>
        <dbReference type="ARBA" id="ARBA00006850"/>
    </source>
</evidence>
<dbReference type="GO" id="GO:0005686">
    <property type="term" value="C:U2 snRNP"/>
    <property type="evidence" value="ECO:0007669"/>
    <property type="project" value="TreeGrafter"/>
</dbReference>
<evidence type="ECO:0000256" key="3">
    <source>
        <dbReference type="ARBA" id="ARBA00022664"/>
    </source>
</evidence>
<dbReference type="InterPro" id="IPR034098">
    <property type="entry name" value="Sm_G"/>
</dbReference>
<evidence type="ECO:0000256" key="1">
    <source>
        <dbReference type="ARBA" id="ARBA00004123"/>
    </source>
</evidence>
<evidence type="ECO:0000256" key="7">
    <source>
        <dbReference type="ARBA" id="ARBA00023242"/>
    </source>
</evidence>
<evidence type="ECO:0000313" key="11">
    <source>
        <dbReference type="EMBL" id="JAC19995.1"/>
    </source>
</evidence>
<dbReference type="CDD" id="cd01719">
    <property type="entry name" value="Sm_G"/>
    <property type="match status" value="1"/>
</dbReference>
<evidence type="ECO:0000256" key="8">
    <source>
        <dbReference type="ARBA" id="ARBA00023274"/>
    </source>
</evidence>
<evidence type="ECO:0000256" key="5">
    <source>
        <dbReference type="ARBA" id="ARBA00022884"/>
    </source>
</evidence>
<dbReference type="GO" id="GO:0003723">
    <property type="term" value="F:RNA binding"/>
    <property type="evidence" value="ECO:0007669"/>
    <property type="project" value="UniProtKB-UniRule"/>
</dbReference>
<feature type="domain" description="Sm" evidence="10">
    <location>
        <begin position="4"/>
        <end position="76"/>
    </location>
</feature>
<dbReference type="PANTHER" id="PTHR10553">
    <property type="entry name" value="SMALL NUCLEAR RIBONUCLEOPROTEIN"/>
    <property type="match status" value="1"/>
</dbReference>
<evidence type="ECO:0000256" key="6">
    <source>
        <dbReference type="ARBA" id="ARBA00023187"/>
    </source>
</evidence>
<dbReference type="GO" id="GO:0034719">
    <property type="term" value="C:SMN-Sm protein complex"/>
    <property type="evidence" value="ECO:0007669"/>
    <property type="project" value="TreeGrafter"/>
</dbReference>
<name>A0A023FFY1_AMBCJ</name>
<comment type="function">
    <text evidence="9">Plays a role in pre-mRNA splicing.</text>
</comment>
<organism evidence="11">
    <name type="scientific">Amblyomma cajennense</name>
    <name type="common">Cayenne tick</name>
    <name type="synonym">Acarus cajennensis</name>
    <dbReference type="NCBI Taxonomy" id="34607"/>
    <lineage>
        <taxon>Eukaryota</taxon>
        <taxon>Metazoa</taxon>
        <taxon>Ecdysozoa</taxon>
        <taxon>Arthropoda</taxon>
        <taxon>Chelicerata</taxon>
        <taxon>Arachnida</taxon>
        <taxon>Acari</taxon>
        <taxon>Parasitiformes</taxon>
        <taxon>Ixodida</taxon>
        <taxon>Ixodoidea</taxon>
        <taxon>Ixodidae</taxon>
        <taxon>Amblyomminae</taxon>
        <taxon>Amblyomma</taxon>
    </lineage>
</organism>
<dbReference type="InterPro" id="IPR044641">
    <property type="entry name" value="Lsm7/SmG-like"/>
</dbReference>
<keyword evidence="4 9" id="KW-0747">Spliceosome</keyword>
<dbReference type="GO" id="GO:0000387">
    <property type="term" value="P:spliceosomal snRNP assembly"/>
    <property type="evidence" value="ECO:0007669"/>
    <property type="project" value="UniProtKB-UniRule"/>
</dbReference>
<dbReference type="AlphaFoldDB" id="A0A023FFY1"/>
<keyword evidence="3 9" id="KW-0507">mRNA processing</keyword>
<dbReference type="SMART" id="SM00651">
    <property type="entry name" value="Sm"/>
    <property type="match status" value="1"/>
</dbReference>
<dbReference type="GO" id="GO:0043186">
    <property type="term" value="C:P granule"/>
    <property type="evidence" value="ECO:0007669"/>
    <property type="project" value="TreeGrafter"/>
</dbReference>
<keyword evidence="8 9" id="KW-0687">Ribonucleoprotein</keyword>
<evidence type="ECO:0000256" key="4">
    <source>
        <dbReference type="ARBA" id="ARBA00022728"/>
    </source>
</evidence>
<evidence type="ECO:0000259" key="10">
    <source>
        <dbReference type="PROSITE" id="PS52002"/>
    </source>
</evidence>
<dbReference type="PIRSF" id="PIRSF037188">
    <property type="entry name" value="U6_snRNA_Lsm7"/>
    <property type="match status" value="1"/>
</dbReference>
<proteinExistence type="evidence at transcript level"/>
<protein>
    <recommendedName>
        <fullName evidence="9">Small nuclear ribonucleoprotein G</fullName>
        <shortName evidence="9">snRNP-G</shortName>
    </recommendedName>
</protein>
<keyword evidence="7 9" id="KW-0539">Nucleus</keyword>